<name>A0A6M3IFM5_9ZZZZ</name>
<organism evidence="4">
    <name type="scientific">viral metagenome</name>
    <dbReference type="NCBI Taxonomy" id="1070528"/>
    <lineage>
        <taxon>unclassified sequences</taxon>
        <taxon>metagenomes</taxon>
        <taxon>organismal metagenomes</taxon>
    </lineage>
</organism>
<dbReference type="InterPro" id="IPR027417">
    <property type="entry name" value="P-loop_NTPase"/>
</dbReference>
<gene>
    <name evidence="4" type="ORF">MM415B01910_0004</name>
</gene>
<reference evidence="4" key="1">
    <citation type="submission" date="2020-03" db="EMBL/GenBank/DDBJ databases">
        <title>The deep terrestrial virosphere.</title>
        <authorList>
            <person name="Holmfeldt K."/>
            <person name="Nilsson E."/>
            <person name="Simone D."/>
            <person name="Lopez-Fernandez M."/>
            <person name="Wu X."/>
            <person name="de Brujin I."/>
            <person name="Lundin D."/>
            <person name="Andersson A."/>
            <person name="Bertilsson S."/>
            <person name="Dopson M."/>
        </authorList>
    </citation>
    <scope>NUCLEOTIDE SEQUENCE</scope>
    <source>
        <strain evidence="4">MM415B01910</strain>
    </source>
</reference>
<dbReference type="EMBL" id="MT141204">
    <property type="protein sequence ID" value="QJA56171.1"/>
    <property type="molecule type" value="Genomic_DNA"/>
</dbReference>
<dbReference type="Pfam" id="PF05127">
    <property type="entry name" value="NAT10_TcmA_helicase"/>
    <property type="match status" value="1"/>
</dbReference>
<dbReference type="Gene3D" id="3.40.50.300">
    <property type="entry name" value="P-loop containing nucleotide triphosphate hydrolases"/>
    <property type="match status" value="1"/>
</dbReference>
<accession>A0A6M3IFM5</accession>
<keyword evidence="4" id="KW-0378">Hydrolase</keyword>
<keyword evidence="4" id="KW-0347">Helicase</keyword>
<feature type="domain" description="TcmA/NAT10 helicase" evidence="3">
    <location>
        <begin position="79"/>
        <end position="190"/>
    </location>
</feature>
<protein>
    <submittedName>
        <fullName evidence="4">Putative helicase</fullName>
    </submittedName>
</protein>
<evidence type="ECO:0000313" key="4">
    <source>
        <dbReference type="EMBL" id="QJA56171.1"/>
    </source>
</evidence>
<sequence>MAGIKKKDTRAEYIKESLVKLIYDPLGFVYWAYPWGKKGTPLQDEEGPDEWQKEVLNEIGELTAKQSLGDYGNVIQYAIKAGRGPGKTALIAWLMHWFVSTRPKIQGIVTANTKAQLETKTWRELGKWHEMSVHREFFEFKQSIYRVRSKDDKTWFITPIVWTRENPQAVAGAHDEYVIMVFDEASTIPDIIWETIDAGLTDKYMLWIVAGNPTEPSGRFKECWGTFKHRWIRRTIDSRTSKKADKEKIQQFIDDYGEDSDFVRVWVKGEFPQSSVTQFIPDSVVEAAVKRVLEKDDYKSYPIVIGVDVARSGKNRNAIYVRQGYFTHELWVLPFPVQNLMEMVDYILAKIVYYQNFRHGISPYVFIDVGMGYGIIDRLRQLGVQNIFEVNFGAAASQPERYANKRAEMYARGKAWLIEGGCIPDNKELISGLTGVQAGEDKRSKLVTTQPARLILKSKKTISDDIPLDESDSWACTFAMPVGIEIVDRRTRAQKMIDMVEGNPAAIYGTPGNYLSQDGRAIFS</sequence>
<evidence type="ECO:0000256" key="2">
    <source>
        <dbReference type="ARBA" id="ARBA00022840"/>
    </source>
</evidence>
<dbReference type="Gene3D" id="3.30.420.240">
    <property type="match status" value="1"/>
</dbReference>
<dbReference type="InterPro" id="IPR007807">
    <property type="entry name" value="TcmA/NAT10_helicase"/>
</dbReference>
<evidence type="ECO:0000256" key="1">
    <source>
        <dbReference type="ARBA" id="ARBA00022741"/>
    </source>
</evidence>
<keyword evidence="1" id="KW-0547">Nucleotide-binding</keyword>
<dbReference type="AlphaFoldDB" id="A0A6M3IFM5"/>
<proteinExistence type="predicted"/>
<dbReference type="GO" id="GO:0004386">
    <property type="term" value="F:helicase activity"/>
    <property type="evidence" value="ECO:0007669"/>
    <property type="project" value="UniProtKB-KW"/>
</dbReference>
<evidence type="ECO:0000259" key="3">
    <source>
        <dbReference type="Pfam" id="PF05127"/>
    </source>
</evidence>
<keyword evidence="2" id="KW-0067">ATP-binding</keyword>
<dbReference type="GO" id="GO:0005524">
    <property type="term" value="F:ATP binding"/>
    <property type="evidence" value="ECO:0007669"/>
    <property type="project" value="UniProtKB-KW"/>
</dbReference>